<dbReference type="EMBL" id="JBHSNB010000001">
    <property type="protein sequence ID" value="MFC5583809.1"/>
    <property type="molecule type" value="Genomic_DNA"/>
</dbReference>
<feature type="domain" description="HTH marR-type" evidence="4">
    <location>
        <begin position="1"/>
        <end position="115"/>
    </location>
</feature>
<dbReference type="InterPro" id="IPR000835">
    <property type="entry name" value="HTH_MarR-typ"/>
</dbReference>
<dbReference type="PROSITE" id="PS01117">
    <property type="entry name" value="HTH_MARR_1"/>
    <property type="match status" value="1"/>
</dbReference>
<proteinExistence type="predicted"/>
<dbReference type="InterPro" id="IPR036390">
    <property type="entry name" value="WH_DNA-bd_sf"/>
</dbReference>
<sequence>MRELLRPFGLHAGQARVIHALGRVEEASQRQLAIEFSVTAASMSQMTKRLIDNGFIQFRKNPQDKRAAILSLTVEGKSLRDKIVAVWWEVDQIIVDAIGAESAEQLFARSGKLRDILGGKAPMAD</sequence>
<keyword evidence="6" id="KW-1185">Reference proteome</keyword>
<dbReference type="Pfam" id="PF01047">
    <property type="entry name" value="MarR"/>
    <property type="match status" value="1"/>
</dbReference>
<gene>
    <name evidence="5" type="ORF">ACFPOD_01700</name>
</gene>
<dbReference type="SMART" id="SM00347">
    <property type="entry name" value="HTH_MARR"/>
    <property type="match status" value="1"/>
</dbReference>
<dbReference type="PANTHER" id="PTHR42756">
    <property type="entry name" value="TRANSCRIPTIONAL REGULATOR, MARR"/>
    <property type="match status" value="1"/>
</dbReference>
<evidence type="ECO:0000256" key="2">
    <source>
        <dbReference type="ARBA" id="ARBA00023125"/>
    </source>
</evidence>
<organism evidence="5 6">
    <name type="scientific">Nitratireductor kimnyeongensis</name>
    <dbReference type="NCBI Taxonomy" id="430679"/>
    <lineage>
        <taxon>Bacteria</taxon>
        <taxon>Pseudomonadati</taxon>
        <taxon>Pseudomonadota</taxon>
        <taxon>Alphaproteobacteria</taxon>
        <taxon>Hyphomicrobiales</taxon>
        <taxon>Phyllobacteriaceae</taxon>
        <taxon>Nitratireductor</taxon>
    </lineage>
</organism>
<accession>A0ABW0T4H7</accession>
<evidence type="ECO:0000313" key="6">
    <source>
        <dbReference type="Proteomes" id="UP001596107"/>
    </source>
</evidence>
<dbReference type="InterPro" id="IPR023187">
    <property type="entry name" value="Tscrpt_reg_MarR-type_CS"/>
</dbReference>
<evidence type="ECO:0000256" key="3">
    <source>
        <dbReference type="ARBA" id="ARBA00023163"/>
    </source>
</evidence>
<keyword evidence="1" id="KW-0805">Transcription regulation</keyword>
<dbReference type="Gene3D" id="1.10.10.10">
    <property type="entry name" value="Winged helix-like DNA-binding domain superfamily/Winged helix DNA-binding domain"/>
    <property type="match status" value="1"/>
</dbReference>
<comment type="caution">
    <text evidence="5">The sequence shown here is derived from an EMBL/GenBank/DDBJ whole genome shotgun (WGS) entry which is preliminary data.</text>
</comment>
<dbReference type="PANTHER" id="PTHR42756:SF1">
    <property type="entry name" value="TRANSCRIPTIONAL REPRESSOR OF EMRAB OPERON"/>
    <property type="match status" value="1"/>
</dbReference>
<evidence type="ECO:0000313" key="5">
    <source>
        <dbReference type="EMBL" id="MFC5583809.1"/>
    </source>
</evidence>
<keyword evidence="3" id="KW-0804">Transcription</keyword>
<dbReference type="PRINTS" id="PR00598">
    <property type="entry name" value="HTHMARR"/>
</dbReference>
<protein>
    <submittedName>
        <fullName evidence="5">MarR family winged helix-turn-helix transcriptional regulator</fullName>
    </submittedName>
</protein>
<evidence type="ECO:0000256" key="1">
    <source>
        <dbReference type="ARBA" id="ARBA00023015"/>
    </source>
</evidence>
<dbReference type="PROSITE" id="PS50995">
    <property type="entry name" value="HTH_MARR_2"/>
    <property type="match status" value="1"/>
</dbReference>
<dbReference type="InterPro" id="IPR036388">
    <property type="entry name" value="WH-like_DNA-bd_sf"/>
</dbReference>
<dbReference type="Proteomes" id="UP001596107">
    <property type="component" value="Unassembled WGS sequence"/>
</dbReference>
<dbReference type="RefSeq" id="WP_223020334.1">
    <property type="nucleotide sequence ID" value="NZ_CP078143.1"/>
</dbReference>
<reference evidence="6" key="1">
    <citation type="journal article" date="2019" name="Int. J. Syst. Evol. Microbiol.">
        <title>The Global Catalogue of Microorganisms (GCM) 10K type strain sequencing project: providing services to taxonomists for standard genome sequencing and annotation.</title>
        <authorList>
            <consortium name="The Broad Institute Genomics Platform"/>
            <consortium name="The Broad Institute Genome Sequencing Center for Infectious Disease"/>
            <person name="Wu L."/>
            <person name="Ma J."/>
        </authorList>
    </citation>
    <scope>NUCLEOTIDE SEQUENCE [LARGE SCALE GENOMIC DNA]</scope>
    <source>
        <strain evidence="6">JCM 3366</strain>
    </source>
</reference>
<dbReference type="SUPFAM" id="SSF46785">
    <property type="entry name" value="Winged helix' DNA-binding domain"/>
    <property type="match status" value="1"/>
</dbReference>
<keyword evidence="2" id="KW-0238">DNA-binding</keyword>
<name>A0ABW0T4H7_9HYPH</name>
<evidence type="ECO:0000259" key="4">
    <source>
        <dbReference type="PROSITE" id="PS50995"/>
    </source>
</evidence>